<organism evidence="1 2">
    <name type="scientific">Dactylosporangium siamense</name>
    <dbReference type="NCBI Taxonomy" id="685454"/>
    <lineage>
        <taxon>Bacteria</taxon>
        <taxon>Bacillati</taxon>
        <taxon>Actinomycetota</taxon>
        <taxon>Actinomycetes</taxon>
        <taxon>Micromonosporales</taxon>
        <taxon>Micromonosporaceae</taxon>
        <taxon>Dactylosporangium</taxon>
    </lineage>
</organism>
<keyword evidence="2" id="KW-1185">Reference proteome</keyword>
<comment type="caution">
    <text evidence="1">The sequence shown here is derived from an EMBL/GenBank/DDBJ whole genome shotgun (WGS) entry which is preliminary data.</text>
</comment>
<sequence>MDLQERVACEDVVMFVNAAVTSTGQREFHTGAAEQRLSLAFLHEYVLVNYRELYAATLALDVNDFNAGLVVLNLLRTAPAVPLPRRKLEGALIAAKLRDLPPQRVYRILRTLRAEGINNRRTRAIVRDWVAGRPDIAFDAVKYRRHLAGAARHAHVRLPDEVGTMLFDWRRPKRYTTPILETWRRAHYDQRAVFDLPYTVAEGFAAKHRINRARLLNQNGGPRLTALERLRLEGDPHRIPLTRLAVYALSLPRPERARRRDELTGALRAAARRAAGRRAGTWGTVVGVLDDSYSASGSGVKRRRPLAVALAMHYLLEALATRHHTVWLTHTGDPLLVHPIGATPLGQRLLDGLRLRPDRLVVVSDGWDNAPPGQAAEVLRVWREKLDPTGRTSIVHLNPVYDSDAFDVRRLAPSVATVGVRDAEDATTLVELARFSTGTATFAQLRAHLDDLVEGFLR</sequence>
<gene>
    <name evidence="1" type="ORF">Dsi01nite_002090</name>
</gene>
<proteinExistence type="predicted"/>
<evidence type="ECO:0008006" key="3">
    <source>
        <dbReference type="Google" id="ProtNLM"/>
    </source>
</evidence>
<name>A0A919PHU1_9ACTN</name>
<dbReference type="Proteomes" id="UP000660611">
    <property type="component" value="Unassembled WGS sequence"/>
</dbReference>
<evidence type="ECO:0000313" key="2">
    <source>
        <dbReference type="Proteomes" id="UP000660611"/>
    </source>
</evidence>
<evidence type="ECO:0000313" key="1">
    <source>
        <dbReference type="EMBL" id="GIG42168.1"/>
    </source>
</evidence>
<protein>
    <recommendedName>
        <fullName evidence="3">TROVE domain-containing protein</fullName>
    </recommendedName>
</protein>
<dbReference type="EMBL" id="BONQ01000004">
    <property type="protein sequence ID" value="GIG42168.1"/>
    <property type="molecule type" value="Genomic_DNA"/>
</dbReference>
<reference evidence="1" key="1">
    <citation type="submission" date="2021-01" db="EMBL/GenBank/DDBJ databases">
        <title>Whole genome shotgun sequence of Dactylosporangium siamense NBRC 106093.</title>
        <authorList>
            <person name="Komaki H."/>
            <person name="Tamura T."/>
        </authorList>
    </citation>
    <scope>NUCLEOTIDE SEQUENCE</scope>
    <source>
        <strain evidence="1">NBRC 106093</strain>
    </source>
</reference>
<dbReference type="RefSeq" id="WP_203844052.1">
    <property type="nucleotide sequence ID" value="NZ_BAAAVW010000003.1"/>
</dbReference>
<accession>A0A919PHU1</accession>
<dbReference type="AlphaFoldDB" id="A0A919PHU1"/>